<dbReference type="Proteomes" id="UP001314635">
    <property type="component" value="Unassembled WGS sequence"/>
</dbReference>
<organism evidence="1 2">
    <name type="scientific">Bradyrhizobium denitrificans</name>
    <dbReference type="NCBI Taxonomy" id="2734912"/>
    <lineage>
        <taxon>Bacteria</taxon>
        <taxon>Pseudomonadati</taxon>
        <taxon>Pseudomonadota</taxon>
        <taxon>Alphaproteobacteria</taxon>
        <taxon>Hyphomicrobiales</taxon>
        <taxon>Nitrobacteraceae</taxon>
        <taxon>Bradyrhizobium</taxon>
    </lineage>
</organism>
<keyword evidence="2" id="KW-1185">Reference proteome</keyword>
<accession>A0ABS5G798</accession>
<dbReference type="RefSeq" id="WP_012045668.1">
    <property type="nucleotide sequence ID" value="NZ_JABFDP010000024.1"/>
</dbReference>
<comment type="caution">
    <text evidence="1">The sequence shown here is derived from an EMBL/GenBank/DDBJ whole genome shotgun (WGS) entry which is preliminary data.</text>
</comment>
<dbReference type="EMBL" id="JAFCLK010000013">
    <property type="protein sequence ID" value="MBR1137209.1"/>
    <property type="molecule type" value="Genomic_DNA"/>
</dbReference>
<protein>
    <recommendedName>
        <fullName evidence="3">Phasin domain-containing protein</fullName>
    </recommendedName>
</protein>
<evidence type="ECO:0000313" key="2">
    <source>
        <dbReference type="Proteomes" id="UP001314635"/>
    </source>
</evidence>
<evidence type="ECO:0000313" key="1">
    <source>
        <dbReference type="EMBL" id="MBR1137209.1"/>
    </source>
</evidence>
<name>A0ABS5G798_9BRAD</name>
<evidence type="ECO:0008006" key="3">
    <source>
        <dbReference type="Google" id="ProtNLM"/>
    </source>
</evidence>
<gene>
    <name evidence="1" type="ORF">JQ619_15655</name>
</gene>
<reference evidence="2" key="1">
    <citation type="journal article" date="2021" name="ISME J.">
        <title>Evolutionary origin and ecological implication of a unique nif island in free-living Bradyrhizobium lineages.</title>
        <authorList>
            <person name="Tao J."/>
        </authorList>
    </citation>
    <scope>NUCLEOTIDE SEQUENCE [LARGE SCALE GENOMIC DNA]</scope>
    <source>
        <strain evidence="2">SZCCT0094</strain>
    </source>
</reference>
<sequence length="120" mass="13577">MSELPGVNAMADETAELSERVALSNKHALELLIGSQQIMLEEILFASNEALDRARTETHLFAEFVSKLAGVHSVKGIQTMMQECGRHQVEFVRRDCDRLFKHGQRLIDASVNLVGQRWRN</sequence>
<proteinExistence type="predicted"/>